<dbReference type="OrthoDB" id="9808002at2"/>
<keyword evidence="15" id="KW-0032">Aminotransferase</keyword>
<evidence type="ECO:0000313" key="16">
    <source>
        <dbReference type="Proteomes" id="UP000305887"/>
    </source>
</evidence>
<dbReference type="PANTHER" id="PTHR11601:SF34">
    <property type="entry name" value="CYSTEINE DESULFURASE"/>
    <property type="match status" value="1"/>
</dbReference>
<keyword evidence="8" id="KW-0663">Pyridoxal phosphate</keyword>
<dbReference type="InterPro" id="IPR015421">
    <property type="entry name" value="PyrdxlP-dep_Trfase_major"/>
</dbReference>
<evidence type="ECO:0000256" key="8">
    <source>
        <dbReference type="ARBA" id="ARBA00022898"/>
    </source>
</evidence>
<evidence type="ECO:0000256" key="10">
    <source>
        <dbReference type="ARBA" id="ARBA00023014"/>
    </source>
</evidence>
<dbReference type="GO" id="GO:0031071">
    <property type="term" value="F:cysteine desulfurase activity"/>
    <property type="evidence" value="ECO:0007669"/>
    <property type="project" value="UniProtKB-EC"/>
</dbReference>
<evidence type="ECO:0000256" key="13">
    <source>
        <dbReference type="SAM" id="MobiDB-lite"/>
    </source>
</evidence>
<name>A0A5C4N489_9RHOB</name>
<keyword evidence="16" id="KW-1185">Reference proteome</keyword>
<comment type="cofactor">
    <cofactor evidence="1 12">
        <name>pyridoxal 5'-phosphate</name>
        <dbReference type="ChEBI" id="CHEBI:597326"/>
    </cofactor>
</comment>
<dbReference type="AlphaFoldDB" id="A0A5C4N489"/>
<evidence type="ECO:0000256" key="2">
    <source>
        <dbReference type="ARBA" id="ARBA00003120"/>
    </source>
</evidence>
<dbReference type="EC" id="2.8.1.7" evidence="4"/>
<evidence type="ECO:0000259" key="14">
    <source>
        <dbReference type="Pfam" id="PF00266"/>
    </source>
</evidence>
<sequence length="388" mass="40271">MGRALGPSLRVPASDPPVRRGEESVGAVPGRPVASGVGGRVRPRIYLDHNATAPLRPEARQAMIDAMDLVGNPSSVHAEGRAAKGLIEASRERLLEALGATQADLIFTSGATEAAALALEGRNLRSGGVEHEAVLAWTDADLSVGRDGAVAVTDPASSTLQLANSESGIVQDLPPGLAVSDITQAVGRLPYAHDWTGTGMVFLSAHKFGGPKGVGALVVPRGHHLQSRLRGGGQEMGRRAGTENLMAVAGMAAAAQAALRDLADGVWEQVTQFRDILETALEADSPDTILVGRRSRRLPNTSLIVTPGWKGETQVMAMDLAGFAVSAGSACSSGKARASNVLRAMGFDEGSAGCALRVSLGPATTEEEVLRFADAFTAARRKQRSRAA</sequence>
<dbReference type="EMBL" id="VDFU01000005">
    <property type="protein sequence ID" value="TNC51084.1"/>
    <property type="molecule type" value="Genomic_DNA"/>
</dbReference>
<dbReference type="GO" id="GO:0051536">
    <property type="term" value="F:iron-sulfur cluster binding"/>
    <property type="evidence" value="ECO:0007669"/>
    <property type="project" value="UniProtKB-KW"/>
</dbReference>
<keyword evidence="10" id="KW-0411">Iron-sulfur</keyword>
<organism evidence="15 16">
    <name type="scientific">Rubellimicrobium rubrum</name>
    <dbReference type="NCBI Taxonomy" id="2585369"/>
    <lineage>
        <taxon>Bacteria</taxon>
        <taxon>Pseudomonadati</taxon>
        <taxon>Pseudomonadota</taxon>
        <taxon>Alphaproteobacteria</taxon>
        <taxon>Rhodobacterales</taxon>
        <taxon>Roseobacteraceae</taxon>
        <taxon>Rubellimicrobium</taxon>
    </lineage>
</organism>
<feature type="domain" description="Aminotransferase class V" evidence="14">
    <location>
        <begin position="45"/>
        <end position="122"/>
    </location>
</feature>
<evidence type="ECO:0000256" key="3">
    <source>
        <dbReference type="ARBA" id="ARBA00006490"/>
    </source>
</evidence>
<comment type="catalytic activity">
    <reaction evidence="11">
        <text>(sulfur carrier)-H + L-cysteine = (sulfur carrier)-SH + L-alanine</text>
        <dbReference type="Rhea" id="RHEA:43892"/>
        <dbReference type="Rhea" id="RHEA-COMP:14737"/>
        <dbReference type="Rhea" id="RHEA-COMP:14739"/>
        <dbReference type="ChEBI" id="CHEBI:29917"/>
        <dbReference type="ChEBI" id="CHEBI:35235"/>
        <dbReference type="ChEBI" id="CHEBI:57972"/>
        <dbReference type="ChEBI" id="CHEBI:64428"/>
        <dbReference type="EC" id="2.8.1.7"/>
    </reaction>
</comment>
<comment type="similarity">
    <text evidence="3">Belongs to the class-V pyridoxal-phosphate-dependent aminotransferase family. NifS/IscS subfamily.</text>
</comment>
<feature type="domain" description="Aminotransferase class V" evidence="14">
    <location>
        <begin position="178"/>
        <end position="372"/>
    </location>
</feature>
<accession>A0A5C4N489</accession>
<dbReference type="InterPro" id="IPR015422">
    <property type="entry name" value="PyrdxlP-dep_Trfase_small"/>
</dbReference>
<reference evidence="15 16" key="1">
    <citation type="submission" date="2019-06" db="EMBL/GenBank/DDBJ databases">
        <title>YIM 131921 draft genome.</title>
        <authorList>
            <person name="Jiang L."/>
        </authorList>
    </citation>
    <scope>NUCLEOTIDE SEQUENCE [LARGE SCALE GENOMIC DNA]</scope>
    <source>
        <strain evidence="15 16">YIM 131921</strain>
    </source>
</reference>
<dbReference type="InterPro" id="IPR020578">
    <property type="entry name" value="Aminotrans_V_PyrdxlP_BS"/>
</dbReference>
<gene>
    <name evidence="15" type="ORF">FHG66_05875</name>
</gene>
<dbReference type="InterPro" id="IPR000192">
    <property type="entry name" value="Aminotrans_V_dom"/>
</dbReference>
<evidence type="ECO:0000256" key="7">
    <source>
        <dbReference type="ARBA" id="ARBA00022723"/>
    </source>
</evidence>
<keyword evidence="9" id="KW-0408">Iron</keyword>
<dbReference type="InterPro" id="IPR015424">
    <property type="entry name" value="PyrdxlP-dep_Trfase"/>
</dbReference>
<feature type="region of interest" description="Disordered" evidence="13">
    <location>
        <begin position="1"/>
        <end position="34"/>
    </location>
</feature>
<comment type="caution">
    <text evidence="15">The sequence shown here is derived from an EMBL/GenBank/DDBJ whole genome shotgun (WGS) entry which is preliminary data.</text>
</comment>
<dbReference type="SUPFAM" id="SSF53383">
    <property type="entry name" value="PLP-dependent transferases"/>
    <property type="match status" value="1"/>
</dbReference>
<dbReference type="Proteomes" id="UP000305887">
    <property type="component" value="Unassembled WGS sequence"/>
</dbReference>
<dbReference type="InterPro" id="IPR016454">
    <property type="entry name" value="Cysteine_dSase"/>
</dbReference>
<evidence type="ECO:0000256" key="5">
    <source>
        <dbReference type="ARBA" id="ARBA00013558"/>
    </source>
</evidence>
<dbReference type="PROSITE" id="PS00595">
    <property type="entry name" value="AA_TRANSFER_CLASS_5"/>
    <property type="match status" value="1"/>
</dbReference>
<evidence type="ECO:0000256" key="12">
    <source>
        <dbReference type="RuleBase" id="RU004504"/>
    </source>
</evidence>
<dbReference type="PIRSF" id="PIRSF005572">
    <property type="entry name" value="NifS"/>
    <property type="match status" value="1"/>
</dbReference>
<evidence type="ECO:0000256" key="4">
    <source>
        <dbReference type="ARBA" id="ARBA00012239"/>
    </source>
</evidence>
<evidence type="ECO:0000256" key="6">
    <source>
        <dbReference type="ARBA" id="ARBA00022679"/>
    </source>
</evidence>
<evidence type="ECO:0000256" key="1">
    <source>
        <dbReference type="ARBA" id="ARBA00001933"/>
    </source>
</evidence>
<evidence type="ECO:0000256" key="9">
    <source>
        <dbReference type="ARBA" id="ARBA00023004"/>
    </source>
</evidence>
<dbReference type="Gene3D" id="3.90.1150.10">
    <property type="entry name" value="Aspartate Aminotransferase, domain 1"/>
    <property type="match status" value="1"/>
</dbReference>
<protein>
    <recommendedName>
        <fullName evidence="5">Cysteine desulfurase</fullName>
        <ecNumber evidence="4">2.8.1.7</ecNumber>
    </recommendedName>
</protein>
<comment type="function">
    <text evidence="2">Catalyzes the removal of elemental sulfur atoms from cysteine to produce alanine. Seems to participate in the biosynthesis of the nitrogenase metalloclusters by providing the inorganic sulfur required for the Fe-S core formation.</text>
</comment>
<evidence type="ECO:0000313" key="15">
    <source>
        <dbReference type="EMBL" id="TNC51084.1"/>
    </source>
</evidence>
<dbReference type="GO" id="GO:0008483">
    <property type="term" value="F:transaminase activity"/>
    <property type="evidence" value="ECO:0007669"/>
    <property type="project" value="UniProtKB-KW"/>
</dbReference>
<proteinExistence type="inferred from homology"/>
<keyword evidence="6 15" id="KW-0808">Transferase</keyword>
<evidence type="ECO:0000256" key="11">
    <source>
        <dbReference type="ARBA" id="ARBA00050776"/>
    </source>
</evidence>
<dbReference type="Pfam" id="PF00266">
    <property type="entry name" value="Aminotran_5"/>
    <property type="match status" value="2"/>
</dbReference>
<dbReference type="PANTHER" id="PTHR11601">
    <property type="entry name" value="CYSTEINE DESULFURYLASE FAMILY MEMBER"/>
    <property type="match status" value="1"/>
</dbReference>
<dbReference type="Gene3D" id="1.10.260.50">
    <property type="match status" value="1"/>
</dbReference>
<dbReference type="GO" id="GO:0046872">
    <property type="term" value="F:metal ion binding"/>
    <property type="evidence" value="ECO:0007669"/>
    <property type="project" value="UniProtKB-KW"/>
</dbReference>
<keyword evidence="7" id="KW-0479">Metal-binding</keyword>
<dbReference type="Gene3D" id="3.40.640.10">
    <property type="entry name" value="Type I PLP-dependent aspartate aminotransferase-like (Major domain)"/>
    <property type="match status" value="1"/>
</dbReference>